<evidence type="ECO:0000256" key="4">
    <source>
        <dbReference type="ARBA" id="ARBA00022502"/>
    </source>
</evidence>
<evidence type="ECO:0000256" key="6">
    <source>
        <dbReference type="ARBA" id="ARBA00022824"/>
    </source>
</evidence>
<comment type="function">
    <text evidence="10">Stabilizing subunit of the glycosylphosphatidylinositol-mannosyltransferase I complex which catalyzes the transfer of the first mannose, via an alpha-1,4 bond from a dolichol-phosphate-mannose (Dol-P-Man) to the glucosaminyl acyl phosphatidylinositol (GlcN-(acyl)PI) intermediate to generate alpha-D-Man-(1-&gt;4)-alpha-D-GlcN-(1-&gt;6)-(1-radyl,2-acyl-sn-glycero-3-phospho)-2-acyl-inositol and participates in the sixth step of the glycosylphosphatidylinositol-anchor biosynthesis. Probably acts by stabilizing the mannosyltransferase PIGM.</text>
</comment>
<dbReference type="AlphaFoldDB" id="A0A9Q0E7C0"/>
<evidence type="ECO:0000256" key="7">
    <source>
        <dbReference type="ARBA" id="ARBA00022989"/>
    </source>
</evidence>
<evidence type="ECO:0000256" key="5">
    <source>
        <dbReference type="ARBA" id="ARBA00022692"/>
    </source>
</evidence>
<dbReference type="EMBL" id="JANIIK010000048">
    <property type="protein sequence ID" value="KAJ3599327.1"/>
    <property type="molecule type" value="Genomic_DNA"/>
</dbReference>
<dbReference type="InterPro" id="IPR040039">
    <property type="entry name" value="PIGX"/>
</dbReference>
<keyword evidence="6 10" id="KW-0256">Endoplasmic reticulum</keyword>
<dbReference type="PANTHER" id="PTHR28650">
    <property type="entry name" value="PHOSPHATIDYLINOSITOL-GLYCAN BIOSYNTHESIS CLASS X PROTEIN"/>
    <property type="match status" value="1"/>
</dbReference>
<gene>
    <name evidence="11" type="ORF">NHX12_033290</name>
</gene>
<dbReference type="Proteomes" id="UP001148018">
    <property type="component" value="Unassembled WGS sequence"/>
</dbReference>
<dbReference type="PANTHER" id="PTHR28650:SF1">
    <property type="entry name" value="PHOSPHATIDYLINOSITOL-GLYCAN BIOSYNTHESIS CLASS X PROTEIN"/>
    <property type="match status" value="1"/>
</dbReference>
<dbReference type="OrthoDB" id="5546453at2759"/>
<comment type="subcellular location">
    <subcellularLocation>
        <location evidence="1 10">Endoplasmic reticulum membrane</location>
        <topology evidence="1 10">Single-pass membrane protein</topology>
    </subcellularLocation>
</comment>
<protein>
    <recommendedName>
        <fullName evidence="10">Phosphatidylinositol-glycan biosynthesis class X protein</fullName>
    </recommendedName>
</protein>
<comment type="pathway">
    <text evidence="2 10">Glycolipid biosynthesis; glycosylphosphatidylinositol-anchor biosynthesis.</text>
</comment>
<sequence length="161" mass="17434">MITSMCVYLSGGEKDPHVCGLGRQWLESVLVSTDIHGKGFHRDLVTTVKFSPAVPDVLNLLLVHKLPSGIYVDPYQLASLSGDSHLQILLDSAIDLEAPAHRTRGFAALVFALLVTDGSSNLLKMTVPIHCRYHEPSLGEDKTAYVSVAPPDLLVRSGTCK</sequence>
<dbReference type="GO" id="GO:0006506">
    <property type="term" value="P:GPI anchor biosynthetic process"/>
    <property type="evidence" value="ECO:0007669"/>
    <property type="project" value="UniProtKB-KW"/>
</dbReference>
<evidence type="ECO:0000256" key="3">
    <source>
        <dbReference type="ARBA" id="ARBA00010345"/>
    </source>
</evidence>
<proteinExistence type="inferred from homology"/>
<comment type="similarity">
    <text evidence="3 10">Belongs to the PIGX family.</text>
</comment>
<dbReference type="Pfam" id="PF08320">
    <property type="entry name" value="PIG-X"/>
    <property type="match status" value="1"/>
</dbReference>
<keyword evidence="9" id="KW-0325">Glycoprotein</keyword>
<evidence type="ECO:0000256" key="1">
    <source>
        <dbReference type="ARBA" id="ARBA00004389"/>
    </source>
</evidence>
<evidence type="ECO:0000313" key="12">
    <source>
        <dbReference type="Proteomes" id="UP001148018"/>
    </source>
</evidence>
<evidence type="ECO:0000256" key="8">
    <source>
        <dbReference type="ARBA" id="ARBA00023136"/>
    </source>
</evidence>
<name>A0A9Q0E7C0_9TELE</name>
<evidence type="ECO:0000256" key="10">
    <source>
        <dbReference type="RuleBase" id="RU366056"/>
    </source>
</evidence>
<dbReference type="GO" id="GO:0005789">
    <property type="term" value="C:endoplasmic reticulum membrane"/>
    <property type="evidence" value="ECO:0007669"/>
    <property type="project" value="UniProtKB-SubCell"/>
</dbReference>
<evidence type="ECO:0000256" key="9">
    <source>
        <dbReference type="ARBA" id="ARBA00023180"/>
    </source>
</evidence>
<evidence type="ECO:0000256" key="2">
    <source>
        <dbReference type="ARBA" id="ARBA00004687"/>
    </source>
</evidence>
<comment type="caution">
    <text evidence="11">The sequence shown here is derived from an EMBL/GenBank/DDBJ whole genome shotgun (WGS) entry which is preliminary data.</text>
</comment>
<keyword evidence="5" id="KW-0812">Transmembrane</keyword>
<keyword evidence="7" id="KW-1133">Transmembrane helix</keyword>
<evidence type="ECO:0000313" key="11">
    <source>
        <dbReference type="EMBL" id="KAJ3599327.1"/>
    </source>
</evidence>
<keyword evidence="12" id="KW-1185">Reference proteome</keyword>
<keyword evidence="4 10" id="KW-0337">GPI-anchor biosynthesis</keyword>
<reference evidence="11" key="1">
    <citation type="submission" date="2022-07" db="EMBL/GenBank/DDBJ databases">
        <title>Chromosome-level genome of Muraenolepis orangiensis.</title>
        <authorList>
            <person name="Kim J."/>
        </authorList>
    </citation>
    <scope>NUCLEOTIDE SEQUENCE</scope>
    <source>
        <strain evidence="11">KU_S4_2022</strain>
        <tissue evidence="11">Muscle</tissue>
    </source>
</reference>
<dbReference type="InterPro" id="IPR013233">
    <property type="entry name" value="PIG-X/PBN1"/>
</dbReference>
<organism evidence="11 12">
    <name type="scientific">Muraenolepis orangiensis</name>
    <name type="common">Patagonian moray cod</name>
    <dbReference type="NCBI Taxonomy" id="630683"/>
    <lineage>
        <taxon>Eukaryota</taxon>
        <taxon>Metazoa</taxon>
        <taxon>Chordata</taxon>
        <taxon>Craniata</taxon>
        <taxon>Vertebrata</taxon>
        <taxon>Euteleostomi</taxon>
        <taxon>Actinopterygii</taxon>
        <taxon>Neopterygii</taxon>
        <taxon>Teleostei</taxon>
        <taxon>Neoteleostei</taxon>
        <taxon>Acanthomorphata</taxon>
        <taxon>Zeiogadaria</taxon>
        <taxon>Gadariae</taxon>
        <taxon>Gadiformes</taxon>
        <taxon>Muraenolepidoidei</taxon>
        <taxon>Muraenolepididae</taxon>
        <taxon>Muraenolepis</taxon>
    </lineage>
</organism>
<accession>A0A9Q0E7C0</accession>
<keyword evidence="8" id="KW-0472">Membrane</keyword>